<dbReference type="Proteomes" id="UP000266723">
    <property type="component" value="Unassembled WGS sequence"/>
</dbReference>
<protein>
    <submittedName>
        <fullName evidence="1">Uncharacterized protein</fullName>
    </submittedName>
</protein>
<comment type="caution">
    <text evidence="1">The sequence shown here is derived from an EMBL/GenBank/DDBJ whole genome shotgun (WGS) entry which is preliminary data.</text>
</comment>
<accession>A0A3N6QNW5</accession>
<gene>
    <name evidence="2" type="ORF">DY000_02014016</name>
    <name evidence="1" type="ORF">F2Q70_00002533</name>
</gene>
<reference evidence="1" key="1">
    <citation type="submission" date="2019-12" db="EMBL/GenBank/DDBJ databases">
        <title>Genome sequencing and annotation of Brassica cretica.</title>
        <authorList>
            <person name="Studholme D.J."/>
            <person name="Sarris P.F."/>
        </authorList>
    </citation>
    <scope>NUCLEOTIDE SEQUENCE</scope>
    <source>
        <strain evidence="1">PFS-102/07</strain>
        <tissue evidence="1">Leaf</tissue>
    </source>
</reference>
<name>A0A3N6QNW5_BRACR</name>
<evidence type="ECO:0000313" key="1">
    <source>
        <dbReference type="EMBL" id="KAF2573900.1"/>
    </source>
</evidence>
<evidence type="ECO:0000313" key="3">
    <source>
        <dbReference type="Proteomes" id="UP000266723"/>
    </source>
</evidence>
<dbReference type="AlphaFoldDB" id="A0A3N6QNW5"/>
<dbReference type="EMBL" id="QGKV02000759">
    <property type="protein sequence ID" value="KAF3564856.1"/>
    <property type="molecule type" value="Genomic_DNA"/>
</dbReference>
<evidence type="ECO:0000313" key="2">
    <source>
        <dbReference type="EMBL" id="KAF3564856.1"/>
    </source>
</evidence>
<dbReference type="EMBL" id="QGKY02001015">
    <property type="protein sequence ID" value="KAF2573900.1"/>
    <property type="molecule type" value="Genomic_DNA"/>
</dbReference>
<reference evidence="2" key="2">
    <citation type="submission" date="2019-12" db="EMBL/GenBank/DDBJ databases">
        <authorList>
            <person name="Studholme D.J."/>
            <person name="Sarris P."/>
        </authorList>
    </citation>
    <scope>NUCLEOTIDE SEQUENCE</scope>
    <source>
        <strain evidence="2">PFS-1207/04</strain>
        <tissue evidence="2">Leaf</tissue>
    </source>
</reference>
<proteinExistence type="predicted"/>
<reference evidence="2 3" key="3">
    <citation type="journal article" date="2020" name="BMC Genomics">
        <title>Intraspecific diversification of the crop wild relative Brassica cretica Lam. using demographic model selection.</title>
        <authorList>
            <person name="Kioukis A."/>
            <person name="Michalopoulou V.A."/>
            <person name="Briers L."/>
            <person name="Pirintsos S."/>
            <person name="Studholme D.J."/>
            <person name="Pavlidis P."/>
            <person name="Sarris P.F."/>
        </authorList>
    </citation>
    <scope>NUCLEOTIDE SEQUENCE [LARGE SCALE GENOMIC DNA]</scope>
    <source>
        <strain evidence="3">cv. PFS-1207/04</strain>
        <strain evidence="2">PFS-1207/04</strain>
    </source>
</reference>
<sequence length="62" mass="7070">MIITFCYANRIERESRERESYLGENRDGDGGELIVIEPHENLITGGVFQSEQLRALISSRTV</sequence>
<keyword evidence="3" id="KW-1185">Reference proteome</keyword>
<organism evidence="1">
    <name type="scientific">Brassica cretica</name>
    <name type="common">Mustard</name>
    <dbReference type="NCBI Taxonomy" id="69181"/>
    <lineage>
        <taxon>Eukaryota</taxon>
        <taxon>Viridiplantae</taxon>
        <taxon>Streptophyta</taxon>
        <taxon>Embryophyta</taxon>
        <taxon>Tracheophyta</taxon>
        <taxon>Spermatophyta</taxon>
        <taxon>Magnoliopsida</taxon>
        <taxon>eudicotyledons</taxon>
        <taxon>Gunneridae</taxon>
        <taxon>Pentapetalae</taxon>
        <taxon>rosids</taxon>
        <taxon>malvids</taxon>
        <taxon>Brassicales</taxon>
        <taxon>Brassicaceae</taxon>
        <taxon>Brassiceae</taxon>
        <taxon>Brassica</taxon>
    </lineage>
</organism>